<name>A0AAW2VWH2_9LAMI</name>
<evidence type="ECO:0000256" key="1">
    <source>
        <dbReference type="SAM" id="Phobius"/>
    </source>
</evidence>
<sequence length="170" mass="19628">MCEYSWLRNMWFIRAIEFISKQVLPCWEFCSFSRESPLALRSSCYLFGLDRGSSFIPAMVAIPLVAVSPFFWMMDAFCQRLGRKLVLSDREGSRVLVPTRLWEADSESHLLFLVGRLLSSKQPIFEALASSVQSMLNPVKGLEMRSLKEGHFLIRFNHVIDRNRALEGYP</sequence>
<proteinExistence type="predicted"/>
<comment type="caution">
    <text evidence="3">The sequence shown here is derived from an EMBL/GenBank/DDBJ whole genome shotgun (WGS) entry which is preliminary data.</text>
</comment>
<accession>A0AAW2VWH2</accession>
<feature type="domain" description="DUF4283" evidence="2">
    <location>
        <begin position="107"/>
        <end position="168"/>
    </location>
</feature>
<dbReference type="EMBL" id="JACGWN010000009">
    <property type="protein sequence ID" value="KAL0433250.1"/>
    <property type="molecule type" value="Genomic_DNA"/>
</dbReference>
<gene>
    <name evidence="3" type="ORF">Slati_2659300</name>
</gene>
<keyword evidence="1" id="KW-0472">Membrane</keyword>
<organism evidence="3">
    <name type="scientific">Sesamum latifolium</name>
    <dbReference type="NCBI Taxonomy" id="2727402"/>
    <lineage>
        <taxon>Eukaryota</taxon>
        <taxon>Viridiplantae</taxon>
        <taxon>Streptophyta</taxon>
        <taxon>Embryophyta</taxon>
        <taxon>Tracheophyta</taxon>
        <taxon>Spermatophyta</taxon>
        <taxon>Magnoliopsida</taxon>
        <taxon>eudicotyledons</taxon>
        <taxon>Gunneridae</taxon>
        <taxon>Pentapetalae</taxon>
        <taxon>asterids</taxon>
        <taxon>lamiids</taxon>
        <taxon>Lamiales</taxon>
        <taxon>Pedaliaceae</taxon>
        <taxon>Sesamum</taxon>
    </lineage>
</organism>
<dbReference type="InterPro" id="IPR025558">
    <property type="entry name" value="DUF4283"/>
</dbReference>
<keyword evidence="1" id="KW-1133">Transmembrane helix</keyword>
<evidence type="ECO:0000259" key="2">
    <source>
        <dbReference type="Pfam" id="PF14111"/>
    </source>
</evidence>
<evidence type="ECO:0000313" key="3">
    <source>
        <dbReference type="EMBL" id="KAL0433250.1"/>
    </source>
</evidence>
<dbReference type="Pfam" id="PF14111">
    <property type="entry name" value="DUF4283"/>
    <property type="match status" value="1"/>
</dbReference>
<reference evidence="3" key="2">
    <citation type="journal article" date="2024" name="Plant">
        <title>Genomic evolution and insights into agronomic trait innovations of Sesamum species.</title>
        <authorList>
            <person name="Miao H."/>
            <person name="Wang L."/>
            <person name="Qu L."/>
            <person name="Liu H."/>
            <person name="Sun Y."/>
            <person name="Le M."/>
            <person name="Wang Q."/>
            <person name="Wei S."/>
            <person name="Zheng Y."/>
            <person name="Lin W."/>
            <person name="Duan Y."/>
            <person name="Cao H."/>
            <person name="Xiong S."/>
            <person name="Wang X."/>
            <person name="Wei L."/>
            <person name="Li C."/>
            <person name="Ma Q."/>
            <person name="Ju M."/>
            <person name="Zhao R."/>
            <person name="Li G."/>
            <person name="Mu C."/>
            <person name="Tian Q."/>
            <person name="Mei H."/>
            <person name="Zhang T."/>
            <person name="Gao T."/>
            <person name="Zhang H."/>
        </authorList>
    </citation>
    <scope>NUCLEOTIDE SEQUENCE</scope>
    <source>
        <strain evidence="3">KEN1</strain>
    </source>
</reference>
<dbReference type="AlphaFoldDB" id="A0AAW2VWH2"/>
<reference evidence="3" key="1">
    <citation type="submission" date="2020-06" db="EMBL/GenBank/DDBJ databases">
        <authorList>
            <person name="Li T."/>
            <person name="Hu X."/>
            <person name="Zhang T."/>
            <person name="Song X."/>
            <person name="Zhang H."/>
            <person name="Dai N."/>
            <person name="Sheng W."/>
            <person name="Hou X."/>
            <person name="Wei L."/>
        </authorList>
    </citation>
    <scope>NUCLEOTIDE SEQUENCE</scope>
    <source>
        <strain evidence="3">KEN1</strain>
        <tissue evidence="3">Leaf</tissue>
    </source>
</reference>
<protein>
    <recommendedName>
        <fullName evidence="2">DUF4283 domain-containing protein</fullName>
    </recommendedName>
</protein>
<feature type="transmembrane region" description="Helical" evidence="1">
    <location>
        <begin position="55"/>
        <end position="74"/>
    </location>
</feature>
<keyword evidence="1" id="KW-0812">Transmembrane</keyword>